<keyword evidence="2" id="KW-1185">Reference proteome</keyword>
<evidence type="ECO:0000313" key="2">
    <source>
        <dbReference type="Proteomes" id="UP001652700"/>
    </source>
</evidence>
<accession>A0ABM5IUH8</accession>
<name>A0ABM5IUH8_DIAVI</name>
<reference evidence="1" key="1">
    <citation type="submission" date="2025-05" db="UniProtKB">
        <authorList>
            <consortium name="EnsemblMetazoa"/>
        </authorList>
    </citation>
    <scope>IDENTIFICATION</scope>
</reference>
<dbReference type="Proteomes" id="UP001652700">
    <property type="component" value="Unplaced"/>
</dbReference>
<dbReference type="EnsemblMetazoa" id="XM_028286662.2">
    <property type="protein sequence ID" value="XP_028142463.2"/>
    <property type="gene ID" value="LOC114336318"/>
</dbReference>
<protein>
    <submittedName>
        <fullName evidence="1">Uncharacterized protein</fullName>
    </submittedName>
</protein>
<sequence>MDVKVEVKEELEEYDQRYVASQLSTEVHLPEFKDEPDKYSLQIGNKNDSEEEHKMKIPSFLKEEESIRQHSEEVTVNGNTKIQTRKGSYLCKFILVRDLISVMFVLRSLSKKEVSIDIVTNQPLVWRLCKGCWNLGITTHRHHMAFREIGTYMALVTLYSKNHPTRHIGTLSYYSPGPFTLVAMFIFMSSDV</sequence>
<dbReference type="GeneID" id="114336318"/>
<dbReference type="RefSeq" id="XP_028142463.2">
    <property type="nucleotide sequence ID" value="XM_028286662.2"/>
</dbReference>
<organism evidence="1 2">
    <name type="scientific">Diabrotica virgifera virgifera</name>
    <name type="common">western corn rootworm</name>
    <dbReference type="NCBI Taxonomy" id="50390"/>
    <lineage>
        <taxon>Eukaryota</taxon>
        <taxon>Metazoa</taxon>
        <taxon>Ecdysozoa</taxon>
        <taxon>Arthropoda</taxon>
        <taxon>Hexapoda</taxon>
        <taxon>Insecta</taxon>
        <taxon>Pterygota</taxon>
        <taxon>Neoptera</taxon>
        <taxon>Endopterygota</taxon>
        <taxon>Coleoptera</taxon>
        <taxon>Polyphaga</taxon>
        <taxon>Cucujiformia</taxon>
        <taxon>Chrysomeloidea</taxon>
        <taxon>Chrysomelidae</taxon>
        <taxon>Galerucinae</taxon>
        <taxon>Diabroticina</taxon>
        <taxon>Diabroticites</taxon>
        <taxon>Diabrotica</taxon>
    </lineage>
</organism>
<proteinExistence type="predicted"/>
<evidence type="ECO:0000313" key="1">
    <source>
        <dbReference type="EnsemblMetazoa" id="XP_028142463.2"/>
    </source>
</evidence>